<gene>
    <name evidence="4" type="ORF">DFH05DRAFT_1202536</name>
</gene>
<dbReference type="GO" id="GO:0016798">
    <property type="term" value="F:hydrolase activity, acting on glycosyl bonds"/>
    <property type="evidence" value="ECO:0007669"/>
    <property type="project" value="UniProtKB-KW"/>
</dbReference>
<dbReference type="GO" id="GO:0005975">
    <property type="term" value="P:carbohydrate metabolic process"/>
    <property type="evidence" value="ECO:0007669"/>
    <property type="project" value="InterPro"/>
</dbReference>
<organism evidence="4 5">
    <name type="scientific">Lentinula detonsa</name>
    <dbReference type="NCBI Taxonomy" id="2804962"/>
    <lineage>
        <taxon>Eukaryota</taxon>
        <taxon>Fungi</taxon>
        <taxon>Dikarya</taxon>
        <taxon>Basidiomycota</taxon>
        <taxon>Agaricomycotina</taxon>
        <taxon>Agaricomycetes</taxon>
        <taxon>Agaricomycetidae</taxon>
        <taxon>Agaricales</taxon>
        <taxon>Marasmiineae</taxon>
        <taxon>Omphalotaceae</taxon>
        <taxon>Lentinula</taxon>
    </lineage>
</organism>
<dbReference type="PANTHER" id="PTHR41814:SF1">
    <property type="entry name" value="CELLULASE"/>
    <property type="match status" value="1"/>
</dbReference>
<comment type="caution">
    <text evidence="4">The sequence shown here is derived from an EMBL/GenBank/DDBJ whole genome shotgun (WGS) entry which is preliminary data.</text>
</comment>
<evidence type="ECO:0000256" key="3">
    <source>
        <dbReference type="SAM" id="SignalP"/>
    </source>
</evidence>
<evidence type="ECO:0000313" key="4">
    <source>
        <dbReference type="EMBL" id="KAJ3743376.1"/>
    </source>
</evidence>
<protein>
    <submittedName>
        <fullName evidence="4">Six-hairpin glycosidase</fullName>
    </submittedName>
</protein>
<name>A0A9W8NYZ0_9AGAR</name>
<keyword evidence="4" id="KW-0326">Glycosidase</keyword>
<keyword evidence="5" id="KW-1185">Reference proteome</keyword>
<dbReference type="InterPro" id="IPR008928">
    <property type="entry name" value="6-hairpin_glycosidase_sf"/>
</dbReference>
<dbReference type="Gene3D" id="1.50.10.10">
    <property type="match status" value="1"/>
</dbReference>
<accession>A0A9W8NYZ0</accession>
<feature type="region of interest" description="Disordered" evidence="2">
    <location>
        <begin position="383"/>
        <end position="408"/>
    </location>
</feature>
<dbReference type="Proteomes" id="UP001142393">
    <property type="component" value="Unassembled WGS sequence"/>
</dbReference>
<dbReference type="SUPFAM" id="SSF48208">
    <property type="entry name" value="Six-hairpin glycosidases"/>
    <property type="match status" value="1"/>
</dbReference>
<dbReference type="EMBL" id="JANVFU010000008">
    <property type="protein sequence ID" value="KAJ3743376.1"/>
    <property type="molecule type" value="Genomic_DNA"/>
</dbReference>
<proteinExistence type="predicted"/>
<reference evidence="4 5" key="1">
    <citation type="journal article" date="2023" name="Proc. Natl. Acad. Sci. U.S.A.">
        <title>A global phylogenomic analysis of the shiitake genus Lentinula.</title>
        <authorList>
            <person name="Sierra-Patev S."/>
            <person name="Min B."/>
            <person name="Naranjo-Ortiz M."/>
            <person name="Looney B."/>
            <person name="Konkel Z."/>
            <person name="Slot J.C."/>
            <person name="Sakamoto Y."/>
            <person name="Steenwyk J.L."/>
            <person name="Rokas A."/>
            <person name="Carro J."/>
            <person name="Camarero S."/>
            <person name="Ferreira P."/>
            <person name="Molpeceres G."/>
            <person name="Ruiz-Duenas F.J."/>
            <person name="Serrano A."/>
            <person name="Henrissat B."/>
            <person name="Drula E."/>
            <person name="Hughes K.W."/>
            <person name="Mata J.L."/>
            <person name="Ishikawa N.K."/>
            <person name="Vargas-Isla R."/>
            <person name="Ushijima S."/>
            <person name="Smith C.A."/>
            <person name="Donoghue J."/>
            <person name="Ahrendt S."/>
            <person name="Andreopoulos W."/>
            <person name="He G."/>
            <person name="LaButti K."/>
            <person name="Lipzen A."/>
            <person name="Ng V."/>
            <person name="Riley R."/>
            <person name="Sandor L."/>
            <person name="Barry K."/>
            <person name="Martinez A.T."/>
            <person name="Xiao Y."/>
            <person name="Gibbons J.G."/>
            <person name="Terashima K."/>
            <person name="Grigoriev I.V."/>
            <person name="Hibbett D."/>
        </authorList>
    </citation>
    <scope>NUCLEOTIDE SEQUENCE [LARGE SCALE GENOMIC DNA]</scope>
    <source>
        <strain evidence="4 5">TFB7810</strain>
    </source>
</reference>
<evidence type="ECO:0000256" key="1">
    <source>
        <dbReference type="ARBA" id="ARBA00022801"/>
    </source>
</evidence>
<feature type="signal peptide" evidence="3">
    <location>
        <begin position="1"/>
        <end position="17"/>
    </location>
</feature>
<evidence type="ECO:0000256" key="2">
    <source>
        <dbReference type="SAM" id="MobiDB-lite"/>
    </source>
</evidence>
<dbReference type="PANTHER" id="PTHR41814">
    <property type="entry name" value="EXPRESSED PROTEIN"/>
    <property type="match status" value="1"/>
</dbReference>
<keyword evidence="3" id="KW-0732">Signal</keyword>
<feature type="compositionally biased region" description="Low complexity" evidence="2">
    <location>
        <begin position="386"/>
        <end position="398"/>
    </location>
</feature>
<dbReference type="InterPro" id="IPR010905">
    <property type="entry name" value="Glyco_hydro_88"/>
</dbReference>
<dbReference type="Pfam" id="PF07470">
    <property type="entry name" value="Glyco_hydro_88"/>
    <property type="match status" value="1"/>
</dbReference>
<feature type="chain" id="PRO_5040738776" evidence="3">
    <location>
        <begin position="18"/>
        <end position="416"/>
    </location>
</feature>
<dbReference type="InterPro" id="IPR012341">
    <property type="entry name" value="6hp_glycosidase-like_sf"/>
</dbReference>
<evidence type="ECO:0000313" key="5">
    <source>
        <dbReference type="Proteomes" id="UP001142393"/>
    </source>
</evidence>
<keyword evidence="1" id="KW-0378">Hydrolase</keyword>
<sequence>MAPVLSSLGLILSSLEALSSLHAGFSTAVIEQVRSNLIAIASQSWELGTAAEALTELDWPALSVFNASAIPPPYELDASNNASDVLKIATSTVSAKPSDSLALVANDGAVGDPASIGVAVLLANWTDSSDTSYASAASEQLDYLLNVAPRTDSGAISQRSDQVQLWADFIYMAPPFIAYYGALQGGDNGTSLLQTAFAQISLYRDVLRDEGGLWRHVALGSWEDSTHWATGNGWAAAGMLRVLETLDHSSVASDFAEQSASLAQWIQEIISATWQYQAENGTLLNTIDDPTSFPDSSGTALLASVTYRMAVYSNDTSLIPYADKAFQVIGDSIDENGWLRNTVDPETFDTPSAASSASPEGQAFVLLLQAAYREYAQSVASGQVIPTSNSTSSPGSSNGDDDDSNMLRRCRLVRRN</sequence>
<dbReference type="AlphaFoldDB" id="A0A9W8NYZ0"/>